<protein>
    <recommendedName>
        <fullName evidence="8">Glutamate--tRNA ligase</fullName>
        <ecNumber evidence="8">6.1.1.17</ecNumber>
    </recommendedName>
    <alternativeName>
        <fullName evidence="8">Glutamyl-tRNA synthetase</fullName>
        <shortName evidence="8">GluRS</shortName>
    </alternativeName>
</protein>
<dbReference type="InterPro" id="IPR049940">
    <property type="entry name" value="GluQ/Sye"/>
</dbReference>
<gene>
    <name evidence="8" type="primary">gltX</name>
    <name evidence="11" type="ORF">ISQ19_02195</name>
</gene>
<dbReference type="PANTHER" id="PTHR43311">
    <property type="entry name" value="GLUTAMATE--TRNA LIGASE"/>
    <property type="match status" value="1"/>
</dbReference>
<evidence type="ECO:0000256" key="4">
    <source>
        <dbReference type="ARBA" id="ARBA00022741"/>
    </source>
</evidence>
<dbReference type="GO" id="GO:0006424">
    <property type="term" value="P:glutamyl-tRNA aminoacylation"/>
    <property type="evidence" value="ECO:0007669"/>
    <property type="project" value="UniProtKB-UniRule"/>
</dbReference>
<dbReference type="PROSITE" id="PS00178">
    <property type="entry name" value="AA_TRNA_LIGASE_I"/>
    <property type="match status" value="1"/>
</dbReference>
<feature type="short sequence motif" description="'HIGH' region" evidence="8">
    <location>
        <begin position="9"/>
        <end position="19"/>
    </location>
</feature>
<dbReference type="NCBIfam" id="TIGR00464">
    <property type="entry name" value="gltX_bact"/>
    <property type="match status" value="1"/>
</dbReference>
<name>A0A937L522_9PROT</name>
<dbReference type="GO" id="GO:0004818">
    <property type="term" value="F:glutamate-tRNA ligase activity"/>
    <property type="evidence" value="ECO:0007669"/>
    <property type="project" value="UniProtKB-UniRule"/>
</dbReference>
<dbReference type="SUPFAM" id="SSF48163">
    <property type="entry name" value="An anticodon-binding domain of class I aminoacyl-tRNA synthetases"/>
    <property type="match status" value="1"/>
</dbReference>
<evidence type="ECO:0000313" key="12">
    <source>
        <dbReference type="Proteomes" id="UP000785783"/>
    </source>
</evidence>
<keyword evidence="7 8" id="KW-0030">Aminoacyl-tRNA synthetase</keyword>
<comment type="subcellular location">
    <subcellularLocation>
        <location evidence="8">Cytoplasm</location>
    </subcellularLocation>
</comment>
<comment type="caution">
    <text evidence="8">Lacks conserved residue(s) required for the propagation of feature annotation.</text>
</comment>
<dbReference type="InterPro" id="IPR014729">
    <property type="entry name" value="Rossmann-like_a/b/a_fold"/>
</dbReference>
<dbReference type="HAMAP" id="MF_00022">
    <property type="entry name" value="Glu_tRNA_synth_type1"/>
    <property type="match status" value="1"/>
</dbReference>
<keyword evidence="5 8" id="KW-0067">ATP-binding</keyword>
<dbReference type="PANTHER" id="PTHR43311:SF2">
    <property type="entry name" value="GLUTAMATE--TRNA LIGASE, MITOCHONDRIAL-RELATED"/>
    <property type="match status" value="1"/>
</dbReference>
<dbReference type="Pfam" id="PF00749">
    <property type="entry name" value="tRNA-synt_1c"/>
    <property type="match status" value="1"/>
</dbReference>
<evidence type="ECO:0000256" key="3">
    <source>
        <dbReference type="ARBA" id="ARBA00022598"/>
    </source>
</evidence>
<dbReference type="InterPro" id="IPR008925">
    <property type="entry name" value="aa_tRNA-synth_I_cd-bd_sf"/>
</dbReference>
<evidence type="ECO:0000256" key="6">
    <source>
        <dbReference type="ARBA" id="ARBA00022917"/>
    </source>
</evidence>
<comment type="function">
    <text evidence="8">Catalyzes the attachment of glutamate to tRNA(Glu) in a two-step reaction: glutamate is first activated by ATP to form Glu-AMP and then transferred to the acceptor end of tRNA(Glu).</text>
</comment>
<feature type="binding site" evidence="8">
    <location>
        <position position="243"/>
    </location>
    <ligand>
        <name>ATP</name>
        <dbReference type="ChEBI" id="CHEBI:30616"/>
    </ligand>
</feature>
<evidence type="ECO:0000256" key="8">
    <source>
        <dbReference type="HAMAP-Rule" id="MF_00022"/>
    </source>
</evidence>
<dbReference type="InterPro" id="IPR004527">
    <property type="entry name" value="Glu-tRNA-ligase_bac/mito"/>
</dbReference>
<feature type="short sequence motif" description="'KMSKS' region" evidence="8">
    <location>
        <begin position="240"/>
        <end position="244"/>
    </location>
</feature>
<dbReference type="InterPro" id="IPR045462">
    <property type="entry name" value="aa-tRNA-synth_I_cd-bd"/>
</dbReference>
<dbReference type="Proteomes" id="UP000785783">
    <property type="component" value="Unassembled WGS sequence"/>
</dbReference>
<reference evidence="11" key="1">
    <citation type="submission" date="2020-10" db="EMBL/GenBank/DDBJ databases">
        <title>Microbiome of the Black Sea water column analyzed by genome centric metagenomics.</title>
        <authorList>
            <person name="Cabello-Yeves P.J."/>
            <person name="Callieri C."/>
            <person name="Picazo A."/>
            <person name="Mehrshad M."/>
            <person name="Haro-Moreno J.M."/>
            <person name="Roda-Garcia J."/>
            <person name="Dzembekova N."/>
            <person name="Slabakova V."/>
            <person name="Slabakova N."/>
            <person name="Moncheva S."/>
            <person name="Rodriguez-Valera F."/>
        </authorList>
    </citation>
    <scope>NUCLEOTIDE SEQUENCE</scope>
    <source>
        <strain evidence="11">BS307-5m-G5</strain>
    </source>
</reference>
<feature type="domain" description="Glutamyl/glutaminyl-tRNA synthetase class Ib catalytic" evidence="9">
    <location>
        <begin position="3"/>
        <end position="306"/>
    </location>
</feature>
<dbReference type="InterPro" id="IPR020058">
    <property type="entry name" value="Glu/Gln-tRNA-synth_Ib_cat-dom"/>
</dbReference>
<comment type="catalytic activity">
    <reaction evidence="8">
        <text>tRNA(Glu) + L-glutamate + ATP = L-glutamyl-tRNA(Glu) + AMP + diphosphate</text>
        <dbReference type="Rhea" id="RHEA:23540"/>
        <dbReference type="Rhea" id="RHEA-COMP:9663"/>
        <dbReference type="Rhea" id="RHEA-COMP:9680"/>
        <dbReference type="ChEBI" id="CHEBI:29985"/>
        <dbReference type="ChEBI" id="CHEBI:30616"/>
        <dbReference type="ChEBI" id="CHEBI:33019"/>
        <dbReference type="ChEBI" id="CHEBI:78442"/>
        <dbReference type="ChEBI" id="CHEBI:78520"/>
        <dbReference type="ChEBI" id="CHEBI:456215"/>
        <dbReference type="EC" id="6.1.1.17"/>
    </reaction>
</comment>
<dbReference type="InterPro" id="IPR001412">
    <property type="entry name" value="aa-tRNA-synth_I_CS"/>
</dbReference>
<evidence type="ECO:0000256" key="7">
    <source>
        <dbReference type="ARBA" id="ARBA00023146"/>
    </source>
</evidence>
<comment type="caution">
    <text evidence="11">The sequence shown here is derived from an EMBL/GenBank/DDBJ whole genome shotgun (WGS) entry which is preliminary data.</text>
</comment>
<dbReference type="GO" id="GO:0005524">
    <property type="term" value="F:ATP binding"/>
    <property type="evidence" value="ECO:0007669"/>
    <property type="project" value="UniProtKB-UniRule"/>
</dbReference>
<keyword evidence="4 8" id="KW-0547">Nucleotide-binding</keyword>
<evidence type="ECO:0000259" key="10">
    <source>
        <dbReference type="Pfam" id="PF19269"/>
    </source>
</evidence>
<keyword evidence="3 8" id="KW-0436">Ligase</keyword>
<dbReference type="EMBL" id="JADHOK010000015">
    <property type="protein sequence ID" value="MBL6761487.1"/>
    <property type="molecule type" value="Genomic_DNA"/>
</dbReference>
<sequence length="452" mass="49832">MTVRTRFAPSPTGLLHVGNARAALFCYLFAKGQSGQFILRMDDTDEARSTAEFADAIKQDLAWLGLDYDETFKQSEHFDKYQAAFEDLKARGLVYACYETPDELERKRKRQLSRGLPPVYDRAALQLSADQIAAYEAEGRTPHYRFKLSGQPIIWDDMVRGEQKIETASLSDPVIRRADGSWLYTLPSVVDDIDAKISHVIRGEDHVTNSGAQIEIIEALGGTVPVFAHFSLMLAADGGALSKRLGSLSLGDIRQSGVEPMALNSLIARLGTADPVEPVQTMAQLIDGFDMSRLGRAPARFDAEDVTRLNARILHEMPHETAAPRLADMGAPEAAEFWDGIKGNLTRFSDVQDILRLINGPVTPVIEEADKDYIAAALEALPQGDLDEASWSQWTQSLKESTGRKGRALFMPLRQALTGQAHGPEMQHLLPLIGYDKAVARLQGREESQAEG</sequence>
<keyword evidence="2 8" id="KW-0963">Cytoplasm</keyword>
<dbReference type="GO" id="GO:0000049">
    <property type="term" value="F:tRNA binding"/>
    <property type="evidence" value="ECO:0007669"/>
    <property type="project" value="InterPro"/>
</dbReference>
<dbReference type="AlphaFoldDB" id="A0A937L522"/>
<dbReference type="GO" id="GO:0005737">
    <property type="term" value="C:cytoplasm"/>
    <property type="evidence" value="ECO:0007669"/>
    <property type="project" value="UniProtKB-SubCell"/>
</dbReference>
<evidence type="ECO:0000256" key="5">
    <source>
        <dbReference type="ARBA" id="ARBA00022840"/>
    </source>
</evidence>
<proteinExistence type="inferred from homology"/>
<evidence type="ECO:0000313" key="11">
    <source>
        <dbReference type="EMBL" id="MBL6761487.1"/>
    </source>
</evidence>
<feature type="domain" description="Aminoacyl-tRNA synthetase class I anticodon-binding" evidence="10">
    <location>
        <begin position="367"/>
        <end position="443"/>
    </location>
</feature>
<dbReference type="InterPro" id="IPR000924">
    <property type="entry name" value="Glu/Gln-tRNA-synth"/>
</dbReference>
<keyword evidence="6 8" id="KW-0648">Protein biosynthesis</keyword>
<comment type="subunit">
    <text evidence="8">Monomer.</text>
</comment>
<dbReference type="Gene3D" id="3.40.50.620">
    <property type="entry name" value="HUPs"/>
    <property type="match status" value="1"/>
</dbReference>
<dbReference type="PRINTS" id="PR00987">
    <property type="entry name" value="TRNASYNTHGLU"/>
</dbReference>
<dbReference type="SUPFAM" id="SSF52374">
    <property type="entry name" value="Nucleotidylyl transferase"/>
    <property type="match status" value="1"/>
</dbReference>
<organism evidence="11 12">
    <name type="scientific">PS1 clade bacterium</name>
    <dbReference type="NCBI Taxonomy" id="2175152"/>
    <lineage>
        <taxon>Bacteria</taxon>
        <taxon>Pseudomonadati</taxon>
        <taxon>Pseudomonadota</taxon>
        <taxon>Alphaproteobacteria</taxon>
        <taxon>PS1 clade</taxon>
    </lineage>
</organism>
<dbReference type="EC" id="6.1.1.17" evidence="8"/>
<dbReference type="Gene3D" id="1.10.10.350">
    <property type="match status" value="1"/>
</dbReference>
<accession>A0A937L522</accession>
<comment type="similarity">
    <text evidence="1 8">Belongs to the class-I aminoacyl-tRNA synthetase family. Glutamate--tRNA ligase type 1 subfamily.</text>
</comment>
<evidence type="ECO:0000259" key="9">
    <source>
        <dbReference type="Pfam" id="PF00749"/>
    </source>
</evidence>
<evidence type="ECO:0000256" key="1">
    <source>
        <dbReference type="ARBA" id="ARBA00007894"/>
    </source>
</evidence>
<dbReference type="InterPro" id="IPR020751">
    <property type="entry name" value="aa-tRNA-synth_I_codon-bd_sub2"/>
</dbReference>
<dbReference type="Pfam" id="PF19269">
    <property type="entry name" value="Anticodon_2"/>
    <property type="match status" value="1"/>
</dbReference>
<evidence type="ECO:0000256" key="2">
    <source>
        <dbReference type="ARBA" id="ARBA00022490"/>
    </source>
</evidence>